<dbReference type="InterPro" id="IPR043502">
    <property type="entry name" value="DNA/RNA_pol_sf"/>
</dbReference>
<keyword evidence="4" id="KW-0547">Nucleotide-binding</keyword>
<dbReference type="GO" id="GO:0000166">
    <property type="term" value="F:nucleotide binding"/>
    <property type="evidence" value="ECO:0007669"/>
    <property type="project" value="UniProtKB-KW"/>
</dbReference>
<keyword evidence="5" id="KW-0378">Hydrolase</keyword>
<dbReference type="GO" id="GO:0006351">
    <property type="term" value="P:DNA-templated transcription"/>
    <property type="evidence" value="ECO:0007669"/>
    <property type="project" value="InterPro"/>
</dbReference>
<feature type="domain" description="RNA-directed RNA polymerase C-terminal" evidence="7">
    <location>
        <begin position="1"/>
        <end position="85"/>
    </location>
</feature>
<name>A0A075TMU4_9SECO</name>
<keyword evidence="3" id="KW-0548">Nucleotidyltransferase</keyword>
<evidence type="ECO:0000256" key="6">
    <source>
        <dbReference type="ARBA" id="ARBA00022953"/>
    </source>
</evidence>
<evidence type="ECO:0000256" key="3">
    <source>
        <dbReference type="ARBA" id="ARBA00022695"/>
    </source>
</evidence>
<dbReference type="GeneID" id="40526117"/>
<dbReference type="GO" id="GO:0003723">
    <property type="term" value="F:RNA binding"/>
    <property type="evidence" value="ECO:0007669"/>
    <property type="project" value="InterPro"/>
</dbReference>
<evidence type="ECO:0000256" key="5">
    <source>
        <dbReference type="ARBA" id="ARBA00022801"/>
    </source>
</evidence>
<evidence type="ECO:0000256" key="1">
    <source>
        <dbReference type="ARBA" id="ARBA00022484"/>
    </source>
</evidence>
<dbReference type="InterPro" id="IPR043128">
    <property type="entry name" value="Rev_trsase/Diguanyl_cyclase"/>
</dbReference>
<dbReference type="EMBL" id="KJ746622">
    <property type="protein sequence ID" value="AIG59682.1"/>
    <property type="molecule type" value="Genomic_RNA"/>
</dbReference>
<feature type="non-terminal residue" evidence="8">
    <location>
        <position position="92"/>
    </location>
</feature>
<dbReference type="RefSeq" id="YP_009665963.1">
    <property type="nucleotide sequence ID" value="NC_043386.1"/>
</dbReference>
<keyword evidence="1 8" id="KW-0696">RNA-directed RNA polymerase</keyword>
<protein>
    <submittedName>
        <fullName evidence="8">RNA-dependent RNA polymerase</fullName>
    </submittedName>
</protein>
<organism evidence="8 9">
    <name type="scientific">Broad bean stain virus</name>
    <dbReference type="NCBI Taxonomy" id="593572"/>
    <lineage>
        <taxon>Viruses</taxon>
        <taxon>Riboviria</taxon>
        <taxon>Orthornavirae</taxon>
        <taxon>Pisuviricota</taxon>
        <taxon>Pisoniviricetes</taxon>
        <taxon>Picornavirales</taxon>
        <taxon>Secoviridae</taxon>
        <taxon>Comovirinae</taxon>
        <taxon>Comovirus</taxon>
        <taxon>Comovirus viciae</taxon>
    </lineage>
</organism>
<evidence type="ECO:0000313" key="8">
    <source>
        <dbReference type="EMBL" id="AIG59682.1"/>
    </source>
</evidence>
<keyword evidence="6" id="KW-0693">Viral RNA replication</keyword>
<dbReference type="InterPro" id="IPR001205">
    <property type="entry name" value="RNA-dir_pol_C"/>
</dbReference>
<dbReference type="Proteomes" id="UP000234804">
    <property type="component" value="Genome"/>
</dbReference>
<dbReference type="Pfam" id="PF00680">
    <property type="entry name" value="RdRP_1"/>
    <property type="match status" value="1"/>
</dbReference>
<evidence type="ECO:0000256" key="4">
    <source>
        <dbReference type="ARBA" id="ARBA00022741"/>
    </source>
</evidence>
<keyword evidence="2" id="KW-0808">Transferase</keyword>
<evidence type="ECO:0000313" key="9">
    <source>
        <dbReference type="Proteomes" id="UP000234804"/>
    </source>
</evidence>
<proteinExistence type="predicted"/>
<dbReference type="GO" id="GO:0016787">
    <property type="term" value="F:hydrolase activity"/>
    <property type="evidence" value="ECO:0007669"/>
    <property type="project" value="UniProtKB-KW"/>
</dbReference>
<sequence length="92" mass="10526">DGLLSKQVMEMMADMINKLCGGTIEECKTRKNLLMACCSRLAICKDTVWRVECGIPSGFPLTVICNSLFNEILVRYHFKLLLRKQYAPEMYS</sequence>
<accession>A0A075TMU4</accession>
<reference evidence="8" key="1">
    <citation type="submission" date="2014-04" db="EMBL/GenBank/DDBJ databases">
        <authorList>
            <person name="Lin W.Z."/>
            <person name="Liao F.R."/>
            <person name="Chen H.Y."/>
            <person name="Lin S.M."/>
        </authorList>
    </citation>
    <scope>NUCLEOTIDE SEQUENCE [LARGE SCALE GENOMIC DNA]</scope>
    <source>
        <strain evidence="8">07013</strain>
    </source>
</reference>
<feature type="non-terminal residue" evidence="8">
    <location>
        <position position="1"/>
    </location>
</feature>
<dbReference type="KEGG" id="vg:40526117"/>
<dbReference type="SUPFAM" id="SSF56672">
    <property type="entry name" value="DNA/RNA polymerases"/>
    <property type="match status" value="1"/>
</dbReference>
<dbReference type="Gene3D" id="3.30.70.270">
    <property type="match status" value="1"/>
</dbReference>
<dbReference type="GO" id="GO:0003968">
    <property type="term" value="F:RNA-directed RNA polymerase activity"/>
    <property type="evidence" value="ECO:0007669"/>
    <property type="project" value="UniProtKB-KW"/>
</dbReference>
<keyword evidence="9" id="KW-1185">Reference proteome</keyword>
<evidence type="ECO:0000256" key="2">
    <source>
        <dbReference type="ARBA" id="ARBA00022679"/>
    </source>
</evidence>
<evidence type="ECO:0000259" key="7">
    <source>
        <dbReference type="Pfam" id="PF00680"/>
    </source>
</evidence>